<comment type="subunit">
    <text evidence="5">NDH-1 is composed of 14 different subunits. Subunits NuoA, H, J, K, L, M, N constitute the membrane sector of the complex.</text>
</comment>
<feature type="transmembrane region" description="Helical" evidence="5">
    <location>
        <begin position="38"/>
        <end position="56"/>
    </location>
</feature>
<keyword evidence="5" id="KW-0874">Quinone</keyword>
<feature type="transmembrane region" description="Helical" evidence="5">
    <location>
        <begin position="161"/>
        <end position="185"/>
    </location>
</feature>
<keyword evidence="5" id="KW-0830">Ubiquinone</keyword>
<feature type="transmembrane region" description="Helical" evidence="5">
    <location>
        <begin position="300"/>
        <end position="321"/>
    </location>
</feature>
<feature type="transmembrane region" description="Helical" evidence="5">
    <location>
        <begin position="369"/>
        <end position="389"/>
    </location>
</feature>
<feature type="transmembrane region" description="Helical" evidence="5">
    <location>
        <begin position="395"/>
        <end position="425"/>
    </location>
</feature>
<dbReference type="EMBL" id="HE663493">
    <property type="protein sequence ID" value="CCG09333.1"/>
    <property type="molecule type" value="Genomic_DNA"/>
</dbReference>
<keyword evidence="8" id="KW-0560">Oxidoreductase</keyword>
<evidence type="ECO:0000256" key="1">
    <source>
        <dbReference type="ARBA" id="ARBA00004127"/>
    </source>
</evidence>
<organism evidence="8 9">
    <name type="scientific">Pararhodospirillum photometricum DSM 122</name>
    <dbReference type="NCBI Taxonomy" id="1150469"/>
    <lineage>
        <taxon>Bacteria</taxon>
        <taxon>Pseudomonadati</taxon>
        <taxon>Pseudomonadota</taxon>
        <taxon>Alphaproteobacteria</taxon>
        <taxon>Rhodospirillales</taxon>
        <taxon>Rhodospirillaceae</taxon>
        <taxon>Pararhodospirillum</taxon>
    </lineage>
</organism>
<reference evidence="8 9" key="1">
    <citation type="submission" date="2012-02" db="EMBL/GenBank/DDBJ databases">
        <title>Shotgun genome sequence of Phaeospirillum photometricum DSM 122.</title>
        <authorList>
            <person name="Duquesne K."/>
            <person name="Sturgis J."/>
        </authorList>
    </citation>
    <scope>NUCLEOTIDE SEQUENCE [LARGE SCALE GENOMIC DNA]</scope>
    <source>
        <strain evidence="9">DSM122</strain>
    </source>
</reference>
<evidence type="ECO:0000256" key="4">
    <source>
        <dbReference type="ARBA" id="ARBA00023136"/>
    </source>
</evidence>
<dbReference type="Pfam" id="PF00361">
    <property type="entry name" value="Proton_antipo_M"/>
    <property type="match status" value="1"/>
</dbReference>
<name>H6SNK2_PARPM</name>
<gene>
    <name evidence="5" type="primary">nuoN</name>
    <name evidence="8" type="ORF">RSPPHO_02707</name>
</gene>
<dbReference type="NCBIfam" id="NF004440">
    <property type="entry name" value="PRK05777.1-3"/>
    <property type="match status" value="1"/>
</dbReference>
<dbReference type="HOGENOM" id="CLU_007100_1_3_5"/>
<keyword evidence="5" id="KW-0813">Transport</keyword>
<feature type="transmembrane region" description="Helical" evidence="5">
    <location>
        <begin position="109"/>
        <end position="126"/>
    </location>
</feature>
<protein>
    <recommendedName>
        <fullName evidence="5">NADH-quinone oxidoreductase subunit N</fullName>
        <ecNumber evidence="5">7.1.1.-</ecNumber>
    </recommendedName>
    <alternativeName>
        <fullName evidence="5">NADH dehydrogenase I subunit N</fullName>
    </alternativeName>
    <alternativeName>
        <fullName evidence="5">NDH-1 subunit N</fullName>
    </alternativeName>
</protein>
<keyword evidence="5" id="KW-0520">NAD</keyword>
<dbReference type="GO" id="GO:0050136">
    <property type="term" value="F:NADH dehydrogenase (quinone) (non-electrogenic) activity"/>
    <property type="evidence" value="ECO:0007669"/>
    <property type="project" value="UniProtKB-UniRule"/>
</dbReference>
<comment type="similarity">
    <text evidence="5">Belongs to the complex I subunit 2 family.</text>
</comment>
<dbReference type="AlphaFoldDB" id="H6SNK2"/>
<feature type="transmembrane region" description="Helical" evidence="5">
    <location>
        <begin position="446"/>
        <end position="465"/>
    </location>
</feature>
<dbReference type="Proteomes" id="UP000033220">
    <property type="component" value="Chromosome DSM 122"/>
</dbReference>
<evidence type="ECO:0000313" key="8">
    <source>
        <dbReference type="EMBL" id="CCG09333.1"/>
    </source>
</evidence>
<comment type="subcellular location">
    <subcellularLocation>
        <location evidence="5">Cell membrane</location>
        <topology evidence="5">Multi-pass membrane protein</topology>
    </subcellularLocation>
    <subcellularLocation>
        <location evidence="1">Endomembrane system</location>
        <topology evidence="1">Multi-pass membrane protein</topology>
    </subcellularLocation>
    <subcellularLocation>
        <location evidence="6">Membrane</location>
        <topology evidence="6">Multi-pass membrane protein</topology>
    </subcellularLocation>
</comment>
<dbReference type="NCBIfam" id="TIGR01770">
    <property type="entry name" value="NDH_I_N"/>
    <property type="match status" value="1"/>
</dbReference>
<keyword evidence="9" id="KW-1185">Reference proteome</keyword>
<feature type="transmembrane region" description="Helical" evidence="5">
    <location>
        <begin position="274"/>
        <end position="293"/>
    </location>
</feature>
<keyword evidence="5" id="KW-1278">Translocase</keyword>
<dbReference type="EC" id="7.1.1.-" evidence="5"/>
<sequence length="502" mass="53278">MMTDPLALMPALPEVLMAFLGMGLLMVGVFRKGDTAPYVCRAVLVGLALVAALVVSQPGWREPMLAFGGLFINDGFARFAKLLTLAGAAATLLLALGWLQREKDLRFEFPILVVFATLGMMIMISAHDLMTLYLGVELQSLALYVIAAYQRDNTRSTEAGVKYFVLGALASGLLLYGMTLVYGFAGTTNFDGLAEVAKAGPASMGVVIGLVFIIAGLAFKVSAVPFHMWTPDVYEGAPTPVTAFFAVAPKVAALALFARVLMDPFGAYVADWQRILVLIALLSMGLGSFAAIAQTNIKRMMAYSSIGHVGFALVGLAAGTTEGIRGLLIYLGIYVVMNVGTFALIVSMRRQGQMVESINDLKGLARTQPLNALAMSLFMFSMAGIPPLAGFFGKFYVFMAAINSGLYTLAILGVLASVVGAFYYLRIVKLMYFDEVVEPLDVITGVVPRSMILGGATAMLLFFLVPNILLAGAQRAAEVLTGVEAIDMRGLAAGSVSGLGGR</sequence>
<feature type="transmembrane region" description="Helical" evidence="5">
    <location>
        <begin position="241"/>
        <end position="262"/>
    </location>
</feature>
<evidence type="ECO:0000256" key="6">
    <source>
        <dbReference type="RuleBase" id="RU000320"/>
    </source>
</evidence>
<feature type="transmembrane region" description="Helical" evidence="5">
    <location>
        <begin position="132"/>
        <end position="149"/>
    </location>
</feature>
<proteinExistence type="inferred from homology"/>
<dbReference type="InterPro" id="IPR010096">
    <property type="entry name" value="NADH-Q_OxRdtase_suN/2"/>
</dbReference>
<evidence type="ECO:0000313" key="9">
    <source>
        <dbReference type="Proteomes" id="UP000033220"/>
    </source>
</evidence>
<dbReference type="GO" id="GO:0005886">
    <property type="term" value="C:plasma membrane"/>
    <property type="evidence" value="ECO:0007669"/>
    <property type="project" value="UniProtKB-SubCell"/>
</dbReference>
<evidence type="ECO:0000256" key="3">
    <source>
        <dbReference type="ARBA" id="ARBA00022989"/>
    </source>
</evidence>
<dbReference type="KEGG" id="rpm:RSPPHO_02707"/>
<evidence type="ECO:0000256" key="5">
    <source>
        <dbReference type="HAMAP-Rule" id="MF_00445"/>
    </source>
</evidence>
<comment type="catalytic activity">
    <reaction evidence="5">
        <text>a quinone + NADH + 5 H(+)(in) = a quinol + NAD(+) + 4 H(+)(out)</text>
        <dbReference type="Rhea" id="RHEA:57888"/>
        <dbReference type="ChEBI" id="CHEBI:15378"/>
        <dbReference type="ChEBI" id="CHEBI:24646"/>
        <dbReference type="ChEBI" id="CHEBI:57540"/>
        <dbReference type="ChEBI" id="CHEBI:57945"/>
        <dbReference type="ChEBI" id="CHEBI:132124"/>
    </reaction>
</comment>
<dbReference type="GO" id="GO:0012505">
    <property type="term" value="C:endomembrane system"/>
    <property type="evidence" value="ECO:0007669"/>
    <property type="project" value="UniProtKB-SubCell"/>
</dbReference>
<keyword evidence="5" id="KW-1003">Cell membrane</keyword>
<keyword evidence="3 5" id="KW-1133">Transmembrane helix</keyword>
<dbReference type="PANTHER" id="PTHR22773">
    <property type="entry name" value="NADH DEHYDROGENASE"/>
    <property type="match status" value="1"/>
</dbReference>
<dbReference type="STRING" id="1150469.RSPPHO_02707"/>
<accession>H6SNK2</accession>
<keyword evidence="4 5" id="KW-0472">Membrane</keyword>
<evidence type="ECO:0000259" key="7">
    <source>
        <dbReference type="Pfam" id="PF00361"/>
    </source>
</evidence>
<feature type="transmembrane region" description="Helical" evidence="5">
    <location>
        <begin position="76"/>
        <end position="97"/>
    </location>
</feature>
<dbReference type="GO" id="GO:0008137">
    <property type="term" value="F:NADH dehydrogenase (ubiquinone) activity"/>
    <property type="evidence" value="ECO:0007669"/>
    <property type="project" value="InterPro"/>
</dbReference>
<dbReference type="GO" id="GO:0042773">
    <property type="term" value="P:ATP synthesis coupled electron transport"/>
    <property type="evidence" value="ECO:0007669"/>
    <property type="project" value="InterPro"/>
</dbReference>
<feature type="transmembrane region" description="Helical" evidence="5">
    <location>
        <begin position="6"/>
        <end position="26"/>
    </location>
</feature>
<evidence type="ECO:0000256" key="2">
    <source>
        <dbReference type="ARBA" id="ARBA00022692"/>
    </source>
</evidence>
<dbReference type="InterPro" id="IPR001750">
    <property type="entry name" value="ND/Mrp_TM"/>
</dbReference>
<dbReference type="GO" id="GO:0048038">
    <property type="term" value="F:quinone binding"/>
    <property type="evidence" value="ECO:0007669"/>
    <property type="project" value="UniProtKB-KW"/>
</dbReference>
<feature type="transmembrane region" description="Helical" evidence="5">
    <location>
        <begin position="327"/>
        <end position="348"/>
    </location>
</feature>
<feature type="transmembrane region" description="Helical" evidence="5">
    <location>
        <begin position="205"/>
        <end position="229"/>
    </location>
</feature>
<dbReference type="PATRIC" id="fig|1150469.3.peg.3072"/>
<feature type="domain" description="NADH:quinone oxidoreductase/Mrp antiporter transmembrane" evidence="7">
    <location>
        <begin position="126"/>
        <end position="419"/>
    </location>
</feature>
<dbReference type="HAMAP" id="MF_00445">
    <property type="entry name" value="NDH1_NuoN_1"/>
    <property type="match status" value="1"/>
</dbReference>
<dbReference type="eggNOG" id="COG1007">
    <property type="taxonomic scope" value="Bacteria"/>
</dbReference>
<keyword evidence="2 5" id="KW-0812">Transmembrane</keyword>
<comment type="function">
    <text evidence="5">NDH-1 shuttles electrons from NADH, via FMN and iron-sulfur (Fe-S) centers, to quinones in the respiratory chain. The immediate electron acceptor for the enzyme in this species is believed to be ubiquinone. Couples the redox reaction to proton translocation (for every two electrons transferred, four hydrogen ions are translocated across the cytoplasmic membrane), and thus conserves the redox energy in a proton gradient.</text>
</comment>